<sequence length="185" mass="20071">MTTTEGISGSDVHTVVVSDPNGATLTFVDTVDTTSETRNRRVRVVAALGIDAWRESVTTNLARDTLAPGTGSSDNSGIAVGRVECDLGRVLTLPVHGSVAEALNPVLLVTLNGSQDAPWSALQEKVKKSASHPLYGHRLHMDSFDHLSFSGVCSRRAPYYFHFIDRRWSEERINAAANKVVTDPR</sequence>
<accession>A0A8H8NZF0</accession>
<dbReference type="RefSeq" id="XP_043182487.1">
    <property type="nucleotide sequence ID" value="XM_043329653.1"/>
</dbReference>
<dbReference type="KEGG" id="rsx:RhiXN_09837"/>
<dbReference type="Gene3D" id="3.30.450.30">
    <property type="entry name" value="Dynein light chain 2a, cytoplasmic"/>
    <property type="match status" value="1"/>
</dbReference>
<name>A0A8H8NZF0_9AGAM</name>
<dbReference type="AlphaFoldDB" id="A0A8H8NZF0"/>
<evidence type="ECO:0000313" key="1">
    <source>
        <dbReference type="EMBL" id="QRW22250.1"/>
    </source>
</evidence>
<organism evidence="1 2">
    <name type="scientific">Rhizoctonia solani</name>
    <dbReference type="NCBI Taxonomy" id="456999"/>
    <lineage>
        <taxon>Eukaryota</taxon>
        <taxon>Fungi</taxon>
        <taxon>Dikarya</taxon>
        <taxon>Basidiomycota</taxon>
        <taxon>Agaricomycotina</taxon>
        <taxon>Agaricomycetes</taxon>
        <taxon>Cantharellales</taxon>
        <taxon>Ceratobasidiaceae</taxon>
        <taxon>Rhizoctonia</taxon>
    </lineage>
</organism>
<dbReference type="Proteomes" id="UP000650533">
    <property type="component" value="Chromosome 8"/>
</dbReference>
<gene>
    <name evidence="1" type="ORF">RhiXN_09837</name>
</gene>
<evidence type="ECO:0000313" key="2">
    <source>
        <dbReference type="Proteomes" id="UP000650533"/>
    </source>
</evidence>
<dbReference type="GeneID" id="67032116"/>
<reference evidence="1" key="1">
    <citation type="submission" date="2020-05" db="EMBL/GenBank/DDBJ databases">
        <title>Evolutionary and genomic comparisons of hybrid uninucleate and nonhybrid Rhizoctonia fungi.</title>
        <authorList>
            <person name="Li C."/>
            <person name="Chen X."/>
        </authorList>
    </citation>
    <scope>NUCLEOTIDE SEQUENCE</scope>
    <source>
        <strain evidence="1">AG-1 IA</strain>
    </source>
</reference>
<dbReference type="EMBL" id="CP059665">
    <property type="protein sequence ID" value="QRW22250.1"/>
    <property type="molecule type" value="Genomic_DNA"/>
</dbReference>
<proteinExistence type="predicted"/>
<protein>
    <submittedName>
        <fullName evidence="1">Uncharacterized protein</fullName>
    </submittedName>
</protein>